<name>A0A4R5B8Y3_9ACTN</name>
<dbReference type="EMBL" id="SMKY01000077">
    <property type="protein sequence ID" value="TDD81479.1"/>
    <property type="molecule type" value="Genomic_DNA"/>
</dbReference>
<organism evidence="2 3">
    <name type="scientific">Actinomadura darangshiensis</name>
    <dbReference type="NCBI Taxonomy" id="705336"/>
    <lineage>
        <taxon>Bacteria</taxon>
        <taxon>Bacillati</taxon>
        <taxon>Actinomycetota</taxon>
        <taxon>Actinomycetes</taxon>
        <taxon>Streptosporangiales</taxon>
        <taxon>Thermomonosporaceae</taxon>
        <taxon>Actinomadura</taxon>
    </lineage>
</organism>
<keyword evidence="3" id="KW-1185">Reference proteome</keyword>
<dbReference type="Gene3D" id="1.10.287.1060">
    <property type="entry name" value="ESAT-6-like"/>
    <property type="match status" value="1"/>
</dbReference>
<evidence type="ECO:0000313" key="2">
    <source>
        <dbReference type="EMBL" id="TDD81479.1"/>
    </source>
</evidence>
<comment type="caution">
    <text evidence="2">The sequence shown here is derived from an EMBL/GenBank/DDBJ whole genome shotgun (WGS) entry which is preliminary data.</text>
</comment>
<gene>
    <name evidence="2" type="ORF">E1293_18610</name>
</gene>
<reference evidence="2 3" key="1">
    <citation type="submission" date="2019-03" db="EMBL/GenBank/DDBJ databases">
        <title>Draft genome sequences of novel Actinobacteria.</title>
        <authorList>
            <person name="Sahin N."/>
            <person name="Ay H."/>
            <person name="Saygin H."/>
        </authorList>
    </citation>
    <scope>NUCLEOTIDE SEQUENCE [LARGE SCALE GENOMIC DNA]</scope>
    <source>
        <strain evidence="2 3">DSM 45941</strain>
    </source>
</reference>
<dbReference type="InterPro" id="IPR036689">
    <property type="entry name" value="ESAT-6-like_sf"/>
</dbReference>
<evidence type="ECO:0000256" key="1">
    <source>
        <dbReference type="SAM" id="MobiDB-lite"/>
    </source>
</evidence>
<proteinExistence type="predicted"/>
<accession>A0A4R5B8Y3</accession>
<feature type="region of interest" description="Disordered" evidence="1">
    <location>
        <begin position="127"/>
        <end position="164"/>
    </location>
</feature>
<feature type="compositionally biased region" description="Basic and acidic residues" evidence="1">
    <location>
        <begin position="138"/>
        <end position="151"/>
    </location>
</feature>
<feature type="compositionally biased region" description="Polar residues" evidence="1">
    <location>
        <begin position="155"/>
        <end position="164"/>
    </location>
</feature>
<evidence type="ECO:0000313" key="3">
    <source>
        <dbReference type="Proteomes" id="UP000295578"/>
    </source>
</evidence>
<dbReference type="AlphaFoldDB" id="A0A4R5B8Y3"/>
<dbReference type="InterPro" id="IPR010310">
    <property type="entry name" value="T7SS_ESAT-6-like"/>
</dbReference>
<dbReference type="Proteomes" id="UP000295578">
    <property type="component" value="Unassembled WGS sequence"/>
</dbReference>
<dbReference type="SUPFAM" id="SSF140453">
    <property type="entry name" value="EsxAB dimer-like"/>
    <property type="match status" value="1"/>
</dbReference>
<dbReference type="Pfam" id="PF06013">
    <property type="entry name" value="WXG100"/>
    <property type="match status" value="1"/>
</dbReference>
<sequence>MPAVAETGATDYDAVKKIAIGPTGLQSTAKRLLALAQEVADALSRVQTTLNGLTSEGWSGGTQQEAEDFNRRWLAVMKELFGTEADPGTGVLNAIASGVGVAGDNYAKTESGLAEIWKKFSSNLPTAEELADEDLDDDGKKDEPIREKPEDVLDTNKTAITADY</sequence>
<dbReference type="OrthoDB" id="3531801at2"/>
<protein>
    <submittedName>
        <fullName evidence="2">WXG100 family type VII secretion target</fullName>
    </submittedName>
</protein>